<keyword evidence="4 13" id="KW-0808">Transferase</keyword>
<dbReference type="InterPro" id="IPR006162">
    <property type="entry name" value="Ppantetheine_attach_site"/>
</dbReference>
<feature type="region of interest" description="Disordered" evidence="9">
    <location>
        <begin position="946"/>
        <end position="967"/>
    </location>
</feature>
<dbReference type="InterPro" id="IPR014030">
    <property type="entry name" value="Ketoacyl_synth_N"/>
</dbReference>
<feature type="active site" description="Proton donor; for dehydratase activity" evidence="8">
    <location>
        <position position="3988"/>
    </location>
</feature>
<evidence type="ECO:0000313" key="13">
    <source>
        <dbReference type="EMBL" id="MBP2048330.1"/>
    </source>
</evidence>
<keyword evidence="14" id="KW-1185">Reference proteome</keyword>
<dbReference type="SMART" id="SM00827">
    <property type="entry name" value="PKS_AT"/>
    <property type="match status" value="3"/>
</dbReference>
<feature type="region of interest" description="C-terminal hotdog fold" evidence="8">
    <location>
        <begin position="3925"/>
        <end position="4066"/>
    </location>
</feature>
<evidence type="ECO:0000256" key="8">
    <source>
        <dbReference type="PROSITE-ProRule" id="PRU01363"/>
    </source>
</evidence>
<dbReference type="InterPro" id="IPR036736">
    <property type="entry name" value="ACP-like_sf"/>
</dbReference>
<dbReference type="Gene3D" id="3.40.47.10">
    <property type="match status" value="3"/>
</dbReference>
<dbReference type="CDD" id="cd08956">
    <property type="entry name" value="KR_3_FAS_SDR_x"/>
    <property type="match status" value="2"/>
</dbReference>
<dbReference type="InterPro" id="IPR020806">
    <property type="entry name" value="PKS_PP-bd"/>
</dbReference>
<evidence type="ECO:0000256" key="7">
    <source>
        <dbReference type="ARBA" id="ARBA00023315"/>
    </source>
</evidence>
<feature type="domain" description="PKS/mFAS DH" evidence="12">
    <location>
        <begin position="1983"/>
        <end position="2262"/>
    </location>
</feature>
<dbReference type="SMART" id="SM01294">
    <property type="entry name" value="PKS_PP_betabranch"/>
    <property type="match status" value="2"/>
</dbReference>
<dbReference type="InterPro" id="IPR049552">
    <property type="entry name" value="PKS_DH_N"/>
</dbReference>
<sequence>MGDVENFRSYARRAVGDERTPREGAHELEESAREPIAVVGMSCRLPKARNPLAFWELLRDGRSGITDVPADRWDAHRLLAADVTAPGKVTTTRGGFLDDIAGFDADFFGIAPNEAAMMDPQQRLMLELGWEALEDAGIVPEHLAGTRTGVFVGAIWDDYAVRLYKHGTRRIDRHSVTGLHRSIIANRLSYTLGLNGPSLAVDAAQSSSLVSVHLAAESLRAGECTLALAGGVNLTIVPESTIGSTKFGGLSPDGLCKTFDARANGYVRGEGGAYLALKTLSRAVADGDRIYCVIEGSAVNNDGATPGLTVPSARAQEEVIRRAHDRAGTRPEDVQYVELHGTGTRVGDPIEAAALGAALGTGRPADAPLHVGSAKTNVGHLEGAAGIVGLLKTILSIWHRELPPSLNFETPNPDIAFDELRLRVQQDLTSWPRPDRPLIAGTSSFGMGGTNCHVVLREWTVDDCASVQDGPAVVTDGTVPWLVSAKSRAALEEQARRLLDHLDRHPRETPAEVGHALAVGRSVFDHRAVVVGREPADFRGALSALAEGEPSAQVVTGAVAARPGKTVFVFPGQGSQWVGMGVELMASSPVFAEHLTACAAALEPYTGWNLIDVLAQAQGAPALEGDDVIQPALWAVMISLARLWEHLGITPDAVVGHSQGEIAAAHIAGVLSLEDSARIVALRSQALVQIAGHGGMVSLPLPLADASELIGRWEGRLVVATVNGPSATVVAGDTDAVEELRAHCEKEGFRARRVPIDYASHTSHVHPLRDRLLDVLAPIEPREASIAFYSTVAGHLGGPMADATVMDARYWYDNLATAVHFQAATSALLDDGHTLFIEASPHPVLTHPLQETVEDHASGGEVVVTGTLRRDDGTWQRVLTSLATVHTHTIAPVDWSGFFPATRPTHLDLPTYPFQRRRHWIDLPTDGVADADSDASVDVVADVVADRPEDTAPPAESGASSPLLDRLRKASRTQREQILTDRIRAEVAAITGRVTSETVDGDRTFKDFGFDSFASVELRNRLSALTGLKLPTTLLFNHPTPTAVARYLRTELLGSEESGSIAHGSPLAAASADEPIAIVGMACRYPGDVRAPEDLWRLVSEGVDAITDFPADRGWDTEKLLDPDPDRPGTSYVTKGGFLSEAAAFDPAFFGIGPREATAMDPQQRLLLETSWEAIEQAGIDPAALRGSQTGVFVGAMTQEYGPHLHDGVAGFDGYLLTGNTASVASGRISYTLGLQGPAVTVDTACSSSLVSMHMAAQALRNGECSLALAGGVAVMATPGMFVEFSRQRGLAADGRCKAFAEAADGTAWAEGVGLLLLERLSDARRNGHQVLAVVRGSAINQDGASNGLTAPNGPSQERVIRQALAGAGLSAQEVDVVEAHGTGTALGDPIEAQALIATYGKDRPEDRPLWLGSLKSNIGHSQAAAGVGGVIKMVMAMRHGVLPQTLHVDQPSSHVDWAEGAVELLTENRTWPESDHPRRAAISSFGISGTNAHLIVEQAPEGEGAAGEGVPEPVVVTDGTVPWLVSAKSRAALEEQARRLLDHLDRHPEATPVEIGHALAASRSVFDHRAVLVGREPDDFRGALTALAAGEPSARVVAGTAAAQPGRTVFVFPGQGSQWAGMGVELMRTSPVFAEHLTACAAALEPHTGWNLVDVLAQEQGAPALEGDAVIQPALWAVMISLARLWEHLGITPDAVVGHSQGEIAAAHIAGVLSLEDSARIVALRSQALVQIAGRSGMVSLPLPSAGASELIGRWEGRLVVATVNGPSATVVAGDIAAVEELLAHCESEGLRARRVPIDYASHTSHVHPLREQLLDTLASVEARAATVAFYSTVAGHLGGPMADTTVMDAEYWYDNLATAVHFQAATSALLDDGHTLFIEVSPHPVLTHPLQETAEDHPTGERTLVTGTLRRDDGTWQRVLTALATAHTHTTTPVGWSDFFPATRPTHLDLPTYPFQHQRYWLERPESAGDAAAAGQVGVEHPLLGAAVELAGTDVTVLTGRLSLQTHGWLADHTISGTVLLPGTAFVEMALRAGDEVGVDHLEELALQAPLVLPATGGVQLRVEAGELDDTGRRSVSVYSRPDGQGTGVPWTCHATGVLATSGPAPSSWDPRVWPPAGAVPVETDELYPSLAVLGYQYGPAFQGVRTVWKRGDEVYAEVVLPQERHAEVAAFGIHPALLDAALHAGLVPDPVAGWEPEPPRLPFVWSDVRLHATDATNVRVRLAPAGHDALVLEVADTEGAPVASVGSLMMRPADPAKLGGARDGHHDALFRMEWVSRAVRVADGTPVGPWALVGDDGLGLGTVLDAAQMRRYADLTALTGEFEELATTDSADTFDDSRPELVLFCHLPGEGAASGDPAAARVELFKALSLVRSWLADERFAGTRLAVVTRGAVAADDAEQPDLASAPVWGLLRTAQTENPDRFVLVDVDEDERSLRALPAALACGEPQFAVRGGEVLVPRLVRAGSAADGAPTPPRERAVGRPDATMPSVWDPEGTVLITGGTGTLGGRFARHLVTEYGVRRLLLVSRRGPGAEGAAELVERLAGLGATATAVACDVSDPEALSGLLEAIPAEHPLTAVVHTAGVLDDGLVSALTPERMDAVLRPKADAAWHLHRLTQGRDLRAFVLFSSVMGALGGAGQGNYAAANVYLDALAALRRAQGLPATSLAWGFWDERSELTGDLDQADLARMARAGLVPLRSDEGLALFDTALALGEPTLVPARLDTTRLAKDGNGPLPAVLGALVRPRAARRTAAAGSAGGATGGQRFAGMSAADAERELMEAVRAHTATVLGHATPEAVRPDSRFKDIGFDSLSSVELRNRLSAAFGLRLPATAVFDHPTPATMARHLRGELLGEATPAAAPVVTAAALDEPVAIVGMGCRLPGGVTSPEELWELVASGSHGISGLPTDRGWDVDGLYDPDPDRRGKSYVREAGFLYDAGEFDADFFGIAPREALAMDPQQRLLLETTWEAFERAGIRPESVHGSRTGVFVGAMPQEYGPHLHDATEGLDGLLLTGNTTSVLSGRLAYFLGLEGPALTIDTACSSSLVALHQAAHALRQGECTLAVAGGVAVMATPGVLTEFSRQRALAPDGRIKSFAASADGTGWSEGVGILLLERLSDARKNGHQVLAVVRGSAVNQDGASNGLTAPNGPSQERVIRQALANARLTPDEVDVVEAHGTGTKLGDPIEAQALIATYGQNRPEDRPLWLGSLKSNIGHSMAAAGVSGVIKMVMALRHGVLPRTLNVDEPTPHVDWPAGAVELLTEERSWPDPGRPRRAAVSSFGISGTNAHLIVEQAPEDTGVTREGVPEPEVVTDGTVPWLVSAKSEAALAEQARRLLDHLDRHPGVTPAEVGHTLAASRSVFDHRAVLIGRELADHRGALTALAAGEPSARVVTGTVAAQPGRTVFVFPGQGSQWAGMGVELMRTSPVFAEHLTACAAALEPHTGWSLIDVLDQTQGAPDLDRVDVIQPALWAMMISLARLWEHLGITPDAVVGHSQGEIAAAHIAGVLSLEDSARIVALRSRAITHIAGDGGMVSLPLAVADAEELIARWEERVVVAAVNGPSATVVAGDADALAEIVTHCEGEDIRARKIPVDYASHSPHVEALHDELLELLAPVRPREAEVAFYSTVGDHAKGAMSDTTAMGAAYWYENLRTTVAFEAAARALLDDGHTLFVEVSPHPVLTHPLQETVEDHTGAGEVAVTGTLRRDDDTWQRVLTALATAHTHTTAPVDWSGFFPATRPTHLDLPTYPFQHQHYWIQQTTTATDPHTLGLHAADHGLLGAAVALADGDGHVFTGHLSLRSHPWLADHAVHDTSLLPGTAFVELALHAGQATDTPHLEDLTLEAPLTLPATGGLHLQVHVAASDGDGHRALTIHSRPDDATPDLPWTRHANGTLAPQPSGAPDPAEWAELAAWPPAGATPVPAGTLYDHLADRGYRYGTTFQGLTAVWRQGGALYAEVTLSDDTDNATAADHYGIHPALFDAALHPIVGAGPEQDSDQVLLPFAWSNVQLHAVGARALRVQISPADAGTLRVRLADPTGQPVAEAASLALRPITTEQLAKAVAAGGDDHLFRLAWTPASVTEELKTGRVAFLGAAVPEALVTSLPGDVAVERHEKLAPLLADDTALLPDLVIATGLLERSHSGEDVPGPAREAVQYALDLVQEWLAEERLAGSRLVFVTRRAVAVHADTESPSPADAAVWGLIRTAEAENPGRFTLIDLADEKAIASESFRAALGSGEPQVAVRDGDQRLYVPRLVREVQPDDTAVPEPAAGGTVLITGGTGTLGTLFARHYATARQAGHLLLTSRRGPDAPGARELAAELTELGVKVTVVACDTADRGALAALLAAVPDEHPLTAVVHTAGVLDDGTITSLTAERVERVFRPKVDAAWHLHELTRESDLTEFVLFSSAAGVLGTPGQGNYAAANVFLDALAERRRADGLPATSLAWGLWSDSSGMTGHLDDVDLTRMARLGIKPITAEEGVALFEAARATGAACLVPAKIAPALLRPHLETGTLPAVLQGLVRAPVRKATVATATDGATLRDRLAHLSPEEAEDTLATLVRTHVALVLGHDTSDTISLDKAFKDLGFDSLTAVELRNRLASSTGLSLAATLVFSYPTPRELGRHLHDLLRPAADTGSAEDAGIREVLRTVPIERLRSAGILELVLACADPSQPNADGQAADTDTGADELADLDLDALVDLVLDEKGE</sequence>
<feature type="domain" description="Carrier" evidence="10">
    <location>
        <begin position="2777"/>
        <end position="2855"/>
    </location>
</feature>
<feature type="region of interest" description="N-terminal hotdog fold" evidence="8">
    <location>
        <begin position="1983"/>
        <end position="2108"/>
    </location>
</feature>
<dbReference type="GO" id="GO:0016740">
    <property type="term" value="F:transferase activity"/>
    <property type="evidence" value="ECO:0007669"/>
    <property type="project" value="UniProtKB-KW"/>
</dbReference>
<dbReference type="Pfam" id="PF00550">
    <property type="entry name" value="PP-binding"/>
    <property type="match status" value="3"/>
</dbReference>
<dbReference type="InterPro" id="IPR016039">
    <property type="entry name" value="Thiolase-like"/>
</dbReference>
<dbReference type="InterPro" id="IPR014043">
    <property type="entry name" value="Acyl_transferase_dom"/>
</dbReference>
<dbReference type="SMART" id="SM00823">
    <property type="entry name" value="PKS_PP"/>
    <property type="match status" value="3"/>
</dbReference>
<feature type="region of interest" description="Disordered" evidence="9">
    <location>
        <begin position="2469"/>
        <end position="2490"/>
    </location>
</feature>
<dbReference type="Gene3D" id="3.40.50.720">
    <property type="entry name" value="NAD(P)-binding Rossmann-like Domain"/>
    <property type="match status" value="2"/>
</dbReference>
<dbReference type="InterPro" id="IPR020841">
    <property type="entry name" value="PKS_Beta-ketoAc_synthase_dom"/>
</dbReference>
<dbReference type="Gene3D" id="3.10.129.110">
    <property type="entry name" value="Polyketide synthase dehydratase"/>
    <property type="match status" value="2"/>
</dbReference>
<evidence type="ECO:0000256" key="5">
    <source>
        <dbReference type="ARBA" id="ARBA00023194"/>
    </source>
</evidence>
<dbReference type="Gene3D" id="3.30.70.3290">
    <property type="match status" value="3"/>
</dbReference>
<dbReference type="PROSITE" id="PS00606">
    <property type="entry name" value="KS3_1"/>
    <property type="match status" value="2"/>
</dbReference>
<evidence type="ECO:0000313" key="14">
    <source>
        <dbReference type="Proteomes" id="UP001519309"/>
    </source>
</evidence>
<dbReference type="InterPro" id="IPR049900">
    <property type="entry name" value="PKS_mFAS_DH"/>
</dbReference>
<dbReference type="Pfam" id="PF00698">
    <property type="entry name" value="Acyl_transf_1"/>
    <property type="match status" value="3"/>
</dbReference>
<dbReference type="PROSITE" id="PS52019">
    <property type="entry name" value="PKS_MFAS_DH"/>
    <property type="match status" value="2"/>
</dbReference>
<dbReference type="SMART" id="SM00822">
    <property type="entry name" value="PKS_KR"/>
    <property type="match status" value="2"/>
</dbReference>
<dbReference type="InterPro" id="IPR009081">
    <property type="entry name" value="PP-bd_ACP"/>
</dbReference>
<dbReference type="Pfam" id="PF02801">
    <property type="entry name" value="Ketoacyl-synt_C"/>
    <property type="match status" value="3"/>
</dbReference>
<dbReference type="Pfam" id="PF16197">
    <property type="entry name" value="KAsynt_C_assoc"/>
    <property type="match status" value="3"/>
</dbReference>
<dbReference type="SUPFAM" id="SSF53901">
    <property type="entry name" value="Thiolase-like"/>
    <property type="match status" value="3"/>
</dbReference>
<dbReference type="InterPro" id="IPR057326">
    <property type="entry name" value="KR_dom"/>
</dbReference>
<feature type="domain" description="Ketosynthase family 3 (KS3)" evidence="11">
    <location>
        <begin position="1073"/>
        <end position="1499"/>
    </location>
</feature>
<dbReference type="InterPro" id="IPR001227">
    <property type="entry name" value="Ac_transferase_dom_sf"/>
</dbReference>
<name>A0ABS4LLR7_9ACTN</name>
<evidence type="ECO:0000256" key="4">
    <source>
        <dbReference type="ARBA" id="ARBA00022679"/>
    </source>
</evidence>
<comment type="caution">
    <text evidence="13">The sequence shown here is derived from an EMBL/GenBank/DDBJ whole genome shotgun (WGS) entry which is preliminary data.</text>
</comment>
<dbReference type="SMART" id="SM00826">
    <property type="entry name" value="PKS_DH"/>
    <property type="match status" value="2"/>
</dbReference>
<evidence type="ECO:0000256" key="6">
    <source>
        <dbReference type="ARBA" id="ARBA00023268"/>
    </source>
</evidence>
<dbReference type="Pfam" id="PF21089">
    <property type="entry name" value="PKS_DH_N"/>
    <property type="match status" value="2"/>
</dbReference>
<dbReference type="Pfam" id="PF00109">
    <property type="entry name" value="ketoacyl-synt"/>
    <property type="match status" value="3"/>
</dbReference>
<reference evidence="13 14" key="1">
    <citation type="submission" date="2021-03" db="EMBL/GenBank/DDBJ databases">
        <title>Genomic Encyclopedia of Type Strains, Phase IV (KMG-IV): sequencing the most valuable type-strain genomes for metagenomic binning, comparative biology and taxonomic classification.</title>
        <authorList>
            <person name="Goeker M."/>
        </authorList>
    </citation>
    <scope>NUCLEOTIDE SEQUENCE [LARGE SCALE GENOMIC DNA]</scope>
    <source>
        <strain evidence="13 14">DSM 40499</strain>
    </source>
</reference>
<keyword evidence="5" id="KW-0045">Antibiotic biosynthesis</keyword>
<dbReference type="Pfam" id="PF22953">
    <property type="entry name" value="SpnB_Rossmann"/>
    <property type="match status" value="2"/>
</dbReference>
<keyword evidence="2" id="KW-0596">Phosphopantetheine</keyword>
<dbReference type="Pfam" id="PF08659">
    <property type="entry name" value="KR"/>
    <property type="match status" value="2"/>
</dbReference>
<dbReference type="InterPro" id="IPR014031">
    <property type="entry name" value="Ketoacyl_synth_C"/>
</dbReference>
<feature type="active site" description="Proton acceptor; for dehydratase activity" evidence="8">
    <location>
        <position position="2015"/>
    </location>
</feature>
<feature type="domain" description="Ketosynthase family 3 (KS3)" evidence="11">
    <location>
        <begin position="2873"/>
        <end position="3299"/>
    </location>
</feature>
<dbReference type="InterPro" id="IPR016036">
    <property type="entry name" value="Malonyl_transacylase_ACP-bd"/>
</dbReference>
<dbReference type="InterPro" id="IPR042104">
    <property type="entry name" value="PKS_dehydratase_sf"/>
</dbReference>
<dbReference type="InterPro" id="IPR018201">
    <property type="entry name" value="Ketoacyl_synth_AS"/>
</dbReference>
<dbReference type="Pfam" id="PF14765">
    <property type="entry name" value="PS-DH"/>
    <property type="match status" value="2"/>
</dbReference>
<evidence type="ECO:0000256" key="3">
    <source>
        <dbReference type="ARBA" id="ARBA00022553"/>
    </source>
</evidence>
<feature type="domain" description="Ketosynthase family 3 (KS3)" evidence="11">
    <location>
        <begin position="33"/>
        <end position="458"/>
    </location>
</feature>
<feature type="active site" description="Proton donor; for dehydratase activity" evidence="8">
    <location>
        <position position="2182"/>
    </location>
</feature>
<dbReference type="InterPro" id="IPR013968">
    <property type="entry name" value="PKS_KR"/>
</dbReference>
<evidence type="ECO:0000256" key="9">
    <source>
        <dbReference type="SAM" id="MobiDB-lite"/>
    </source>
</evidence>
<feature type="domain" description="Carrier" evidence="10">
    <location>
        <begin position="4562"/>
        <end position="4637"/>
    </location>
</feature>
<evidence type="ECO:0000256" key="1">
    <source>
        <dbReference type="ARBA" id="ARBA00004792"/>
    </source>
</evidence>
<comment type="pathway">
    <text evidence="1">Antibiotic biosynthesis.</text>
</comment>
<organism evidence="13 14">
    <name type="scientific">Streptomyces griseochromogenes</name>
    <dbReference type="NCBI Taxonomy" id="68214"/>
    <lineage>
        <taxon>Bacteria</taxon>
        <taxon>Bacillati</taxon>
        <taxon>Actinomycetota</taxon>
        <taxon>Actinomycetes</taxon>
        <taxon>Kitasatosporales</taxon>
        <taxon>Streptomycetaceae</taxon>
        <taxon>Streptomyces</taxon>
    </lineage>
</organism>
<gene>
    <name evidence="13" type="ORF">J2Z21_001254</name>
</gene>
<protein>
    <submittedName>
        <fullName evidence="13">Acyl transferase domain-containing protein</fullName>
    </submittedName>
</protein>
<feature type="region of interest" description="C-terminal hotdog fold" evidence="8">
    <location>
        <begin position="2121"/>
        <end position="2262"/>
    </location>
</feature>
<proteinExistence type="predicted"/>
<dbReference type="SUPFAM" id="SSF47336">
    <property type="entry name" value="ACP-like"/>
    <property type="match status" value="3"/>
</dbReference>
<dbReference type="PROSITE" id="PS52004">
    <property type="entry name" value="KS3_2"/>
    <property type="match status" value="3"/>
</dbReference>
<evidence type="ECO:0000256" key="2">
    <source>
        <dbReference type="ARBA" id="ARBA00022450"/>
    </source>
</evidence>
<feature type="region of interest" description="N-terminal hotdog fold" evidence="8">
    <location>
        <begin position="3783"/>
        <end position="3908"/>
    </location>
</feature>
<evidence type="ECO:0000259" key="12">
    <source>
        <dbReference type="PROSITE" id="PS52019"/>
    </source>
</evidence>
<dbReference type="Gene3D" id="1.10.1200.10">
    <property type="entry name" value="ACP-like"/>
    <property type="match status" value="3"/>
</dbReference>
<keyword evidence="3" id="KW-0597">Phosphoprotein</keyword>
<dbReference type="InterPro" id="IPR032821">
    <property type="entry name" value="PKS_assoc"/>
</dbReference>
<dbReference type="PANTHER" id="PTHR43775">
    <property type="entry name" value="FATTY ACID SYNTHASE"/>
    <property type="match status" value="1"/>
</dbReference>
<dbReference type="InterPro" id="IPR036291">
    <property type="entry name" value="NAD(P)-bd_dom_sf"/>
</dbReference>
<dbReference type="Gene3D" id="3.40.366.10">
    <property type="entry name" value="Malonyl-Coenzyme A Acyl Carrier Protein, domain 2"/>
    <property type="match status" value="3"/>
</dbReference>
<keyword evidence="7" id="KW-0012">Acyltransferase</keyword>
<dbReference type="EMBL" id="JAGGLP010000002">
    <property type="protein sequence ID" value="MBP2048330.1"/>
    <property type="molecule type" value="Genomic_DNA"/>
</dbReference>
<dbReference type="Proteomes" id="UP001519309">
    <property type="component" value="Unassembled WGS sequence"/>
</dbReference>
<dbReference type="InterPro" id="IPR049551">
    <property type="entry name" value="PKS_DH_C"/>
</dbReference>
<accession>A0ABS4LLR7</accession>
<dbReference type="SUPFAM" id="SSF52151">
    <property type="entry name" value="FabD/lysophospholipase-like"/>
    <property type="match status" value="3"/>
</dbReference>
<dbReference type="InterPro" id="IPR050091">
    <property type="entry name" value="PKS_NRPS_Biosynth_Enz"/>
</dbReference>
<dbReference type="SUPFAM" id="SSF55048">
    <property type="entry name" value="Probable ACP-binding domain of malonyl-CoA ACP transacylase"/>
    <property type="match status" value="3"/>
</dbReference>
<dbReference type="PANTHER" id="PTHR43775:SF51">
    <property type="entry name" value="INACTIVE PHENOLPHTHIOCEROL SYNTHESIS POLYKETIDE SYNTHASE TYPE I PKS1-RELATED"/>
    <property type="match status" value="1"/>
</dbReference>
<dbReference type="InterPro" id="IPR016035">
    <property type="entry name" value="Acyl_Trfase/lysoPLipase"/>
</dbReference>
<evidence type="ECO:0000259" key="11">
    <source>
        <dbReference type="PROSITE" id="PS52004"/>
    </source>
</evidence>
<dbReference type="InterPro" id="IPR055123">
    <property type="entry name" value="SpnB-like_Rossmann"/>
</dbReference>
<dbReference type="CDD" id="cd00833">
    <property type="entry name" value="PKS"/>
    <property type="match status" value="3"/>
</dbReference>
<feature type="domain" description="Carrier" evidence="10">
    <location>
        <begin position="977"/>
        <end position="1052"/>
    </location>
</feature>
<dbReference type="PROSITE" id="PS50075">
    <property type="entry name" value="CARRIER"/>
    <property type="match status" value="3"/>
</dbReference>
<feature type="active site" description="Proton acceptor; for dehydratase activity" evidence="8">
    <location>
        <position position="3815"/>
    </location>
</feature>
<feature type="domain" description="PKS/mFAS DH" evidence="12">
    <location>
        <begin position="3783"/>
        <end position="4066"/>
    </location>
</feature>
<evidence type="ECO:0000259" key="10">
    <source>
        <dbReference type="PROSITE" id="PS50075"/>
    </source>
</evidence>
<dbReference type="PROSITE" id="PS00012">
    <property type="entry name" value="PHOSPHOPANTETHEINE"/>
    <property type="match status" value="2"/>
</dbReference>
<dbReference type="SUPFAM" id="SSF51735">
    <property type="entry name" value="NAD(P)-binding Rossmann-fold domains"/>
    <property type="match status" value="4"/>
</dbReference>
<dbReference type="InterPro" id="IPR020807">
    <property type="entry name" value="PKS_DH"/>
</dbReference>
<dbReference type="SMART" id="SM00825">
    <property type="entry name" value="PKS_KS"/>
    <property type="match status" value="3"/>
</dbReference>
<keyword evidence="6" id="KW-0511">Multifunctional enzyme</keyword>